<feature type="transmembrane region" description="Helical" evidence="11">
    <location>
        <begin position="957"/>
        <end position="976"/>
    </location>
</feature>
<accession>A0ABD1Q897</accession>
<evidence type="ECO:0000256" key="1">
    <source>
        <dbReference type="ARBA" id="ARBA00004141"/>
    </source>
</evidence>
<evidence type="ECO:0000259" key="12">
    <source>
        <dbReference type="Pfam" id="PF00999"/>
    </source>
</evidence>
<dbReference type="GO" id="GO:0006813">
    <property type="term" value="P:potassium ion transport"/>
    <property type="evidence" value="ECO:0007669"/>
    <property type="project" value="UniProtKB-KW"/>
</dbReference>
<evidence type="ECO:0000256" key="2">
    <source>
        <dbReference type="ARBA" id="ARBA00022448"/>
    </source>
</evidence>
<feature type="transmembrane region" description="Helical" evidence="11">
    <location>
        <begin position="347"/>
        <end position="372"/>
    </location>
</feature>
<feature type="transmembrane region" description="Helical" evidence="11">
    <location>
        <begin position="310"/>
        <end position="335"/>
    </location>
</feature>
<dbReference type="PANTHER" id="PTHR32468">
    <property type="entry name" value="CATION/H + ANTIPORTER"/>
    <property type="match status" value="1"/>
</dbReference>
<evidence type="ECO:0000259" key="14">
    <source>
        <dbReference type="Pfam" id="PF23259"/>
    </source>
</evidence>
<feature type="domain" description="Cation/H+ exchanger transmembrane" evidence="12">
    <location>
        <begin position="779"/>
        <end position="1152"/>
    </location>
</feature>
<keyword evidence="2" id="KW-0813">Transport</keyword>
<dbReference type="Proteomes" id="UP001604336">
    <property type="component" value="Unassembled WGS sequence"/>
</dbReference>
<dbReference type="Gene3D" id="1.20.1530.20">
    <property type="match status" value="2"/>
</dbReference>
<evidence type="ECO:0000256" key="7">
    <source>
        <dbReference type="ARBA" id="ARBA00022989"/>
    </source>
</evidence>
<gene>
    <name evidence="15" type="ORF">Adt_39087</name>
</gene>
<feature type="transmembrane region" description="Helical" evidence="11">
    <location>
        <begin position="1045"/>
        <end position="1063"/>
    </location>
</feature>
<dbReference type="Pfam" id="PF23259">
    <property type="entry name" value="CHX17_C"/>
    <property type="match status" value="2"/>
</dbReference>
<feature type="domain" description="Cation/H+ exchanger transmembrane" evidence="12">
    <location>
        <begin position="48"/>
        <end position="430"/>
    </location>
</feature>
<comment type="caution">
    <text evidence="15">The sequence shown here is derived from an EMBL/GenBank/DDBJ whole genome shotgun (WGS) entry which is preliminary data.</text>
</comment>
<dbReference type="GO" id="GO:0016020">
    <property type="term" value="C:membrane"/>
    <property type="evidence" value="ECO:0007669"/>
    <property type="project" value="UniProtKB-SubCell"/>
</dbReference>
<feature type="transmembrane region" description="Helical" evidence="11">
    <location>
        <begin position="40"/>
        <end position="58"/>
    </location>
</feature>
<evidence type="ECO:0000256" key="9">
    <source>
        <dbReference type="ARBA" id="ARBA00023136"/>
    </source>
</evidence>
<dbReference type="Pfam" id="PF23256">
    <property type="entry name" value="CHX17_2nd"/>
    <property type="match status" value="2"/>
</dbReference>
<feature type="transmembrane region" description="Helical" evidence="11">
    <location>
        <begin position="166"/>
        <end position="187"/>
    </location>
</feature>
<protein>
    <submittedName>
        <fullName evidence="15">Cation/H(+) antiporter 14</fullName>
    </submittedName>
</protein>
<comment type="similarity">
    <text evidence="10">Belongs to the monovalent cation:proton antiporter 2 (CPA2) transporter (TC 2.A.37) family. CHX (TC 2.A.37.4) subfamily.</text>
</comment>
<evidence type="ECO:0000256" key="5">
    <source>
        <dbReference type="ARBA" id="ARBA00022692"/>
    </source>
</evidence>
<reference evidence="16" key="1">
    <citation type="submission" date="2024-07" db="EMBL/GenBank/DDBJ databases">
        <title>Two chromosome-level genome assemblies of Korean endemic species Abeliophyllum distichum and Forsythia ovata (Oleaceae).</title>
        <authorList>
            <person name="Jang H."/>
        </authorList>
    </citation>
    <scope>NUCLEOTIDE SEQUENCE [LARGE SCALE GENOMIC DNA]</scope>
</reference>
<feature type="transmembrane region" description="Helical" evidence="11">
    <location>
        <begin position="231"/>
        <end position="250"/>
    </location>
</feature>
<dbReference type="PANTHER" id="PTHR32468:SF164">
    <property type="entry name" value="OS05G0485000 PROTEIN"/>
    <property type="match status" value="1"/>
</dbReference>
<dbReference type="GO" id="GO:0015297">
    <property type="term" value="F:antiporter activity"/>
    <property type="evidence" value="ECO:0007669"/>
    <property type="project" value="UniProtKB-KW"/>
</dbReference>
<keyword evidence="16" id="KW-1185">Reference proteome</keyword>
<feature type="domain" description="Cation/H(+) antiporter central" evidence="13">
    <location>
        <begin position="1211"/>
        <end position="1340"/>
    </location>
</feature>
<dbReference type="InterPro" id="IPR057290">
    <property type="entry name" value="CHX17_C"/>
</dbReference>
<feature type="transmembrane region" description="Helical" evidence="11">
    <location>
        <begin position="131"/>
        <end position="154"/>
    </location>
</feature>
<name>A0ABD1Q897_9LAMI</name>
<feature type="transmembrane region" description="Helical" evidence="11">
    <location>
        <begin position="832"/>
        <end position="850"/>
    </location>
</feature>
<proteinExistence type="inferred from homology"/>
<feature type="transmembrane region" description="Helical" evidence="11">
    <location>
        <begin position="411"/>
        <end position="434"/>
    </location>
</feature>
<feature type="transmembrane region" description="Helical" evidence="11">
    <location>
        <begin position="997"/>
        <end position="1025"/>
    </location>
</feature>
<dbReference type="InterPro" id="IPR050794">
    <property type="entry name" value="CPA2_transporter"/>
</dbReference>
<evidence type="ECO:0000256" key="6">
    <source>
        <dbReference type="ARBA" id="ARBA00022958"/>
    </source>
</evidence>
<evidence type="ECO:0000256" key="4">
    <source>
        <dbReference type="ARBA" id="ARBA00022538"/>
    </source>
</evidence>
<dbReference type="EMBL" id="JBFOLK010000012">
    <property type="protein sequence ID" value="KAL2470951.1"/>
    <property type="molecule type" value="Genomic_DNA"/>
</dbReference>
<feature type="transmembrane region" description="Helical" evidence="11">
    <location>
        <begin position="271"/>
        <end position="304"/>
    </location>
</feature>
<feature type="transmembrane region" description="Helical" evidence="11">
    <location>
        <begin position="925"/>
        <end position="951"/>
    </location>
</feature>
<feature type="transmembrane region" description="Helical" evidence="11">
    <location>
        <begin position="1075"/>
        <end position="1101"/>
    </location>
</feature>
<keyword evidence="4" id="KW-0633">Potassium transport</keyword>
<feature type="transmembrane region" description="Helical" evidence="11">
    <location>
        <begin position="891"/>
        <end position="913"/>
    </location>
</feature>
<feature type="domain" description="Cation/H(+) antiporter central" evidence="13">
    <location>
        <begin position="491"/>
        <end position="611"/>
    </location>
</feature>
<keyword evidence="6" id="KW-0630">Potassium</keyword>
<feature type="transmembrane region" description="Helical" evidence="11">
    <location>
        <begin position="98"/>
        <end position="119"/>
    </location>
</feature>
<evidence type="ECO:0000313" key="15">
    <source>
        <dbReference type="EMBL" id="KAL2470951.1"/>
    </source>
</evidence>
<keyword evidence="9 11" id="KW-0472">Membrane</keyword>
<feature type="transmembrane region" description="Helical" evidence="11">
    <location>
        <begin position="199"/>
        <end position="219"/>
    </location>
</feature>
<feature type="transmembrane region" description="Helical" evidence="11">
    <location>
        <begin position="1137"/>
        <end position="1160"/>
    </location>
</feature>
<comment type="subcellular location">
    <subcellularLocation>
        <location evidence="1">Membrane</location>
        <topology evidence="1">Multi-pass membrane protein</topology>
    </subcellularLocation>
</comment>
<dbReference type="InterPro" id="IPR057291">
    <property type="entry name" value="CHX17_2nd"/>
</dbReference>
<evidence type="ECO:0000313" key="16">
    <source>
        <dbReference type="Proteomes" id="UP001604336"/>
    </source>
</evidence>
<sequence>MNDSDSTGLDSLYVCHYLNEINSRGVLFGDQPLRFSVPSFLLQWSLISLITYFVQFLLKPVGQPLIIAHILGGVILGPSVLGQNLTFLEEVFPRKSRLVLDTVSIFGFILFIFLIGVKIDPSMVLRCGKKALAVGVLGFFLPFGLAAFAAFLLNKFSALDNNISRALPQVVAMQSMTAFPVITCFLQDLKILNSDIGRLASSSSIICDVCLWSFVFVKFAVDLARTKSLKVIIGSLLSGVLFIIFVIYVIRPAALWVVRHTREGRPVKEIYIFLTLVGVMGSGFIGEAIGIHATVASLVLGLVIPDGLPLGAALVETLDCFVTILMPLFFAVCGLKMDIFSIQNLKNVGVLQLVILVAFIGKIMGTMLPLIYCRMPFRDALSLGLIMNTKGIVEIAFLNDFKNQDIMTGEIYTVMIISVVTITGVISPIVRILYDPSKRFVAYKRRTVLHSRNNDELRILACVHSRENVHSITSFLQVSNPTKTSPIDLDILHLVKLMGRSSSLLVSHRQQGRSSTNPTESERIFNAFKKFEQQDPGLFLVHCYKAISPHLTMHNDVCSLALEKRTILIILPFHKQGTFEERVKSSYAYRHLNKSVLEKAPCSVGILIDNGNFKNSRHAITQSSSYQVAVLFFGGADDREALAYALRISEHSSVRLTLILFVTSDSGDIVEGTERSKMLNAEILSRFMLRTHDYEEKMVTNGSDVIMVARSTADAYNLVMVGRRHGESPIMDQLAKWNECGELGAIGEILADSEYEGKASVLVVQQQIRLVVISTVANTTWLILKPLKQSMVSAQLITGIILGRSFLGHFEVYSEKLFPPGGRLILETFADFGFMFHMFILGVNIDITLVKRAGNNAVVIGATCFFLPLAIGLLALLIVPNFVTLEESAETSLPLVATINAVTSFPVITSLLRDLNILNSEIGRTATLASLVCDMCHYLVSVAVGSVSMALTSEFSVFWSIIWAACFLIVIVFALRPAILHVAKSIPEGQQMKEIQFIFIVVIVLICGLLAESLGQPAALGTFILGMATPDGPPLGSSLVNKLEAINTGLLVPAKFALSGLTMDLFSVQKGNSGAVFGALIFFGYAGKFTGTLIPALYYRIPLRDAVSLSLIMCCRGVIEAVLYITMREDGIINSEAYALLLISMLIVTGLARPLIWHLYDPSARYLGHKKSSILCSDPYSELRMLFCIHNEDNVPTLINLLETSTPLRKRPIAVFVVNLMELKGRAAAVLELNIGKSKKLTTSRSWSDQIANAFNLFAQRNNGYVFVQYFTSIAPYASMHDDICTIALEQSTNIVIVPFHKQWTIDGRVGVNSPSIRMVHQNVMQKAPCSVGVLVDRGQVAGRHSILRGHSMFRITMLFLGGTDDCEALAYTSRLVDNTQIELTFVWLRTWDHMKYDDETEQSLDTQLVNQFRANTIGNQRITYKEEMVKDAIGTTKVIRTIEDNCDLCIVGKYHDPQSQLLRGLTEWNECPELGLIGDMLATSDFRFSVLVVQQQPLDADFMENNPFQTLSCSYSSSGNSSHHQDHTYSLQENIGHSKFIIV</sequence>
<keyword evidence="7 11" id="KW-1133">Transmembrane helix</keyword>
<evidence type="ECO:0000259" key="13">
    <source>
        <dbReference type="Pfam" id="PF23256"/>
    </source>
</evidence>
<dbReference type="FunFam" id="1.20.1530.20:FF:000003">
    <property type="entry name" value="Cation/H(+) antiporter 15"/>
    <property type="match status" value="2"/>
</dbReference>
<evidence type="ECO:0000256" key="10">
    <source>
        <dbReference type="ARBA" id="ARBA00038341"/>
    </source>
</evidence>
<feature type="transmembrane region" description="Helical" evidence="11">
    <location>
        <begin position="65"/>
        <end position="86"/>
    </location>
</feature>
<evidence type="ECO:0000256" key="11">
    <source>
        <dbReference type="SAM" id="Phobius"/>
    </source>
</evidence>
<keyword evidence="3" id="KW-0050">Antiport</keyword>
<dbReference type="Pfam" id="PF00999">
    <property type="entry name" value="Na_H_Exchanger"/>
    <property type="match status" value="2"/>
</dbReference>
<feature type="transmembrane region" description="Helical" evidence="11">
    <location>
        <begin position="1107"/>
        <end position="1125"/>
    </location>
</feature>
<keyword evidence="8" id="KW-0406">Ion transport</keyword>
<dbReference type="GO" id="GO:0006885">
    <property type="term" value="P:regulation of pH"/>
    <property type="evidence" value="ECO:0007669"/>
    <property type="project" value="UniProtKB-ARBA"/>
</dbReference>
<dbReference type="InterPro" id="IPR038770">
    <property type="entry name" value="Na+/solute_symporter_sf"/>
</dbReference>
<dbReference type="InterPro" id="IPR006153">
    <property type="entry name" value="Cation/H_exchanger_TM"/>
</dbReference>
<evidence type="ECO:0000256" key="3">
    <source>
        <dbReference type="ARBA" id="ARBA00022449"/>
    </source>
</evidence>
<feature type="transmembrane region" description="Helical" evidence="11">
    <location>
        <begin position="857"/>
        <end position="879"/>
    </location>
</feature>
<feature type="domain" description="Cation/H(+) antiporter C-terminal" evidence="14">
    <location>
        <begin position="1356"/>
        <end position="1496"/>
    </location>
</feature>
<evidence type="ECO:0000256" key="8">
    <source>
        <dbReference type="ARBA" id="ARBA00023065"/>
    </source>
</evidence>
<feature type="domain" description="Cation/H(+) antiporter C-terminal" evidence="14">
    <location>
        <begin position="626"/>
        <end position="767"/>
    </location>
</feature>
<organism evidence="15 16">
    <name type="scientific">Abeliophyllum distichum</name>
    <dbReference type="NCBI Taxonomy" id="126358"/>
    <lineage>
        <taxon>Eukaryota</taxon>
        <taxon>Viridiplantae</taxon>
        <taxon>Streptophyta</taxon>
        <taxon>Embryophyta</taxon>
        <taxon>Tracheophyta</taxon>
        <taxon>Spermatophyta</taxon>
        <taxon>Magnoliopsida</taxon>
        <taxon>eudicotyledons</taxon>
        <taxon>Gunneridae</taxon>
        <taxon>Pentapetalae</taxon>
        <taxon>asterids</taxon>
        <taxon>lamiids</taxon>
        <taxon>Lamiales</taxon>
        <taxon>Oleaceae</taxon>
        <taxon>Forsythieae</taxon>
        <taxon>Abeliophyllum</taxon>
    </lineage>
</organism>
<keyword evidence="5 11" id="KW-0812">Transmembrane</keyword>